<dbReference type="AlphaFoldDB" id="I0HW29"/>
<gene>
    <name evidence="1" type="ordered locus">RGE_38770</name>
</gene>
<dbReference type="EMBL" id="AP012320">
    <property type="protein sequence ID" value="BAL97216.1"/>
    <property type="molecule type" value="Genomic_DNA"/>
</dbReference>
<proteinExistence type="predicted"/>
<dbReference type="HOGENOM" id="CLU_1702931_0_0_4"/>
<sequence>MLNFTRNKPTGFAASVALKGLVLRLYEYDDLMNTSFIPRLIALAGRRGIPFDRASVKAARSQWKHDLARLKKWSTFRNQVAGHYGKDLRMQVNLLKELQPDEVMSVTKAFLSFNMALLQGLRDAGQGVASGASQETPPKSLMQAEFSRRWVGQA</sequence>
<dbReference type="Proteomes" id="UP000007883">
    <property type="component" value="Chromosome"/>
</dbReference>
<name>I0HW29_RUBGI</name>
<accession>I0HW29</accession>
<evidence type="ECO:0000313" key="1">
    <source>
        <dbReference type="EMBL" id="BAL97216.1"/>
    </source>
</evidence>
<evidence type="ECO:0000313" key="2">
    <source>
        <dbReference type="Proteomes" id="UP000007883"/>
    </source>
</evidence>
<keyword evidence="2" id="KW-1185">Reference proteome</keyword>
<organism evidence="1 2">
    <name type="scientific">Rubrivivax gelatinosus (strain NBRC 100245 / IL144)</name>
    <dbReference type="NCBI Taxonomy" id="983917"/>
    <lineage>
        <taxon>Bacteria</taxon>
        <taxon>Pseudomonadati</taxon>
        <taxon>Pseudomonadota</taxon>
        <taxon>Betaproteobacteria</taxon>
        <taxon>Burkholderiales</taxon>
        <taxon>Sphaerotilaceae</taxon>
        <taxon>Rubrivivax</taxon>
    </lineage>
</organism>
<evidence type="ECO:0008006" key="3">
    <source>
        <dbReference type="Google" id="ProtNLM"/>
    </source>
</evidence>
<dbReference type="KEGG" id="rge:RGE_38770"/>
<protein>
    <recommendedName>
        <fullName evidence="3">HEPN AbiU2-like domain-containing protein</fullName>
    </recommendedName>
</protein>
<reference evidence="1 2" key="1">
    <citation type="journal article" date="2012" name="J. Bacteriol.">
        <title>Complete genome sequence of phototrophic betaproteobacterium Rubrivivax gelatinosus IL144.</title>
        <authorList>
            <person name="Nagashima S."/>
            <person name="Kamimura A."/>
            <person name="Shimizu T."/>
            <person name="Nakamura-isaki S."/>
            <person name="Aono E."/>
            <person name="Sakamoto K."/>
            <person name="Ichikawa N."/>
            <person name="Nakazawa H."/>
            <person name="Sekine M."/>
            <person name="Yamazaki S."/>
            <person name="Fujita N."/>
            <person name="Shimada K."/>
            <person name="Hanada S."/>
            <person name="Nagashima K.V.P."/>
        </authorList>
    </citation>
    <scope>NUCLEOTIDE SEQUENCE [LARGE SCALE GENOMIC DNA]</scope>
    <source>
        <strain evidence="2">NBRC 100245 / IL144</strain>
    </source>
</reference>